<dbReference type="SUPFAM" id="SSF81321">
    <property type="entry name" value="Family A G protein-coupled receptor-like"/>
    <property type="match status" value="1"/>
</dbReference>
<keyword evidence="12" id="KW-1185">Reference proteome</keyword>
<evidence type="ECO:0000256" key="1">
    <source>
        <dbReference type="ARBA" id="ARBA00004141"/>
    </source>
</evidence>
<comment type="similarity">
    <text evidence="8">Belongs to the G-protein coupled receptor 1 family.</text>
</comment>
<dbReference type="AlphaFoldDB" id="A0AAD4MZC4"/>
<dbReference type="InterPro" id="IPR017452">
    <property type="entry name" value="GPCR_Rhodpsn_7TM"/>
</dbReference>
<dbReference type="PANTHER" id="PTHR24243">
    <property type="entry name" value="G-PROTEIN COUPLED RECEPTOR"/>
    <property type="match status" value="1"/>
</dbReference>
<feature type="transmembrane region" description="Helical" evidence="9">
    <location>
        <begin position="169"/>
        <end position="190"/>
    </location>
</feature>
<dbReference type="PROSITE" id="PS50262">
    <property type="entry name" value="G_PROTEIN_RECEP_F1_2"/>
    <property type="match status" value="1"/>
</dbReference>
<evidence type="ECO:0000256" key="5">
    <source>
        <dbReference type="ARBA" id="ARBA00023136"/>
    </source>
</evidence>
<proteinExistence type="inferred from homology"/>
<dbReference type="PRINTS" id="PR00237">
    <property type="entry name" value="GPCRRHODOPSN"/>
</dbReference>
<gene>
    <name evidence="11" type="ORF">DdX_13042</name>
</gene>
<feature type="transmembrane region" description="Helical" evidence="9">
    <location>
        <begin position="231"/>
        <end position="253"/>
    </location>
</feature>
<comment type="caution">
    <text evidence="11">The sequence shown here is derived from an EMBL/GenBank/DDBJ whole genome shotgun (WGS) entry which is preliminary data.</text>
</comment>
<keyword evidence="2 8" id="KW-0812">Transmembrane</keyword>
<dbReference type="GO" id="GO:0005886">
    <property type="term" value="C:plasma membrane"/>
    <property type="evidence" value="ECO:0007669"/>
    <property type="project" value="TreeGrafter"/>
</dbReference>
<feature type="transmembrane region" description="Helical" evidence="9">
    <location>
        <begin position="129"/>
        <end position="149"/>
    </location>
</feature>
<evidence type="ECO:0000256" key="7">
    <source>
        <dbReference type="ARBA" id="ARBA00023224"/>
    </source>
</evidence>
<comment type="subcellular location">
    <subcellularLocation>
        <location evidence="1">Membrane</location>
        <topology evidence="1">Multi-pass membrane protein</topology>
    </subcellularLocation>
</comment>
<dbReference type="Pfam" id="PF00001">
    <property type="entry name" value="7tm_1"/>
    <property type="match status" value="1"/>
</dbReference>
<dbReference type="PANTHER" id="PTHR24243:SF224">
    <property type="entry name" value="G-PROTEIN COUPLED RECEPTOR 19-RELATED"/>
    <property type="match status" value="1"/>
</dbReference>
<keyword evidence="7 8" id="KW-0807">Transducer</keyword>
<evidence type="ECO:0000313" key="12">
    <source>
        <dbReference type="Proteomes" id="UP001201812"/>
    </source>
</evidence>
<sequence>MEADALESLFLNSTVTNLTMFSIQSPTVGTVVEDNDPEIEHGMMKVPLIKAVFLFAYILVFFSCLIGNSMIITVIIVNRSMRTITNFFLANLAVADLLVGIFCVCQNGAHFVIFEHGTWPFGKTLCHMYVYILHMIPNSSAGILVLLSIERFIAVIRPMLVHHLMTKSVLVLCSVLVWIFSASMNLPYLFAVQYLELKDPETSESFGICTRRFSMWNGIHILQLVSTVNLIFWYVIPLSILMVIYITIGFVLMRTTEDDSVARSANHSRPIMVGNNRRMSEAPKIEVVDSRRRVIRLCVVIVLAFALLSAPRYIYLTWSVWRDTNSPRCLNCLSAMIQPTTFLLMFINSGINPILYAFLSQRFRHAIAETFTFSKTKKTRQAKLMLELYQRRMSTGDHLTGHSNSDVGGRQRENSVVESLINF</sequence>
<evidence type="ECO:0000256" key="4">
    <source>
        <dbReference type="ARBA" id="ARBA00023040"/>
    </source>
</evidence>
<evidence type="ECO:0000256" key="3">
    <source>
        <dbReference type="ARBA" id="ARBA00022989"/>
    </source>
</evidence>
<keyword evidence="3 9" id="KW-1133">Transmembrane helix</keyword>
<dbReference type="PROSITE" id="PS00237">
    <property type="entry name" value="G_PROTEIN_RECEP_F1_1"/>
    <property type="match status" value="1"/>
</dbReference>
<evidence type="ECO:0000256" key="2">
    <source>
        <dbReference type="ARBA" id="ARBA00022692"/>
    </source>
</evidence>
<organism evidence="11 12">
    <name type="scientific">Ditylenchus destructor</name>
    <dbReference type="NCBI Taxonomy" id="166010"/>
    <lineage>
        <taxon>Eukaryota</taxon>
        <taxon>Metazoa</taxon>
        <taxon>Ecdysozoa</taxon>
        <taxon>Nematoda</taxon>
        <taxon>Chromadorea</taxon>
        <taxon>Rhabditida</taxon>
        <taxon>Tylenchina</taxon>
        <taxon>Tylenchomorpha</taxon>
        <taxon>Sphaerularioidea</taxon>
        <taxon>Anguinidae</taxon>
        <taxon>Anguininae</taxon>
        <taxon>Ditylenchus</taxon>
    </lineage>
</organism>
<dbReference type="Proteomes" id="UP001201812">
    <property type="component" value="Unassembled WGS sequence"/>
</dbReference>
<dbReference type="Gene3D" id="1.20.1070.10">
    <property type="entry name" value="Rhodopsin 7-helix transmembrane proteins"/>
    <property type="match status" value="1"/>
</dbReference>
<feature type="transmembrane region" description="Helical" evidence="9">
    <location>
        <begin position="335"/>
        <end position="359"/>
    </location>
</feature>
<evidence type="ECO:0000259" key="10">
    <source>
        <dbReference type="PROSITE" id="PS50262"/>
    </source>
</evidence>
<feature type="domain" description="G-protein coupled receptors family 1 profile" evidence="10">
    <location>
        <begin position="67"/>
        <end position="356"/>
    </location>
</feature>
<keyword evidence="6 8" id="KW-0675">Receptor</keyword>
<feature type="transmembrane region" description="Helical" evidence="9">
    <location>
        <begin position="294"/>
        <end position="315"/>
    </location>
</feature>
<dbReference type="EMBL" id="JAKKPZ010000048">
    <property type="protein sequence ID" value="KAI1706383.1"/>
    <property type="molecule type" value="Genomic_DNA"/>
</dbReference>
<evidence type="ECO:0000256" key="8">
    <source>
        <dbReference type="RuleBase" id="RU000688"/>
    </source>
</evidence>
<dbReference type="InterPro" id="IPR000276">
    <property type="entry name" value="GPCR_Rhodpsn"/>
</dbReference>
<reference evidence="11" key="1">
    <citation type="submission" date="2022-01" db="EMBL/GenBank/DDBJ databases">
        <title>Genome Sequence Resource for Two Populations of Ditylenchus destructor, the Migratory Endoparasitic Phytonematode.</title>
        <authorList>
            <person name="Zhang H."/>
            <person name="Lin R."/>
            <person name="Xie B."/>
        </authorList>
    </citation>
    <scope>NUCLEOTIDE SEQUENCE</scope>
    <source>
        <strain evidence="11">BazhouSP</strain>
    </source>
</reference>
<feature type="transmembrane region" description="Helical" evidence="9">
    <location>
        <begin position="88"/>
        <end position="109"/>
    </location>
</feature>
<feature type="transmembrane region" description="Helical" evidence="9">
    <location>
        <begin position="51"/>
        <end position="76"/>
    </location>
</feature>
<dbReference type="GO" id="GO:0004930">
    <property type="term" value="F:G protein-coupled receptor activity"/>
    <property type="evidence" value="ECO:0007669"/>
    <property type="project" value="UniProtKB-KW"/>
</dbReference>
<accession>A0AAD4MZC4</accession>
<evidence type="ECO:0000313" key="11">
    <source>
        <dbReference type="EMBL" id="KAI1706383.1"/>
    </source>
</evidence>
<protein>
    <submittedName>
        <fullName evidence="11">7 transmembrane receptor (Rhodopsin family) domain-containing protein</fullName>
    </submittedName>
</protein>
<keyword evidence="4 8" id="KW-0297">G-protein coupled receptor</keyword>
<name>A0AAD4MZC4_9BILA</name>
<evidence type="ECO:0000256" key="9">
    <source>
        <dbReference type="SAM" id="Phobius"/>
    </source>
</evidence>
<keyword evidence="5 9" id="KW-0472">Membrane</keyword>
<evidence type="ECO:0000256" key="6">
    <source>
        <dbReference type="ARBA" id="ARBA00023170"/>
    </source>
</evidence>